<evidence type="ECO:0000256" key="15">
    <source>
        <dbReference type="SAM" id="SignalP"/>
    </source>
</evidence>
<dbReference type="InterPro" id="IPR001611">
    <property type="entry name" value="Leu-rich_rpt"/>
</dbReference>
<gene>
    <name evidence="17" type="ORF">RHSIM_Rhsim04G0199100</name>
</gene>
<dbReference type="InterPro" id="IPR013210">
    <property type="entry name" value="LRR_N_plant-typ"/>
</dbReference>
<dbReference type="GO" id="GO:0006412">
    <property type="term" value="P:translation"/>
    <property type="evidence" value="ECO:0007669"/>
    <property type="project" value="UniProtKB-UniRule"/>
</dbReference>
<evidence type="ECO:0000256" key="11">
    <source>
        <dbReference type="ARBA" id="ARBA00023278"/>
    </source>
</evidence>
<evidence type="ECO:0000256" key="6">
    <source>
        <dbReference type="ARBA" id="ARBA00022729"/>
    </source>
</evidence>
<dbReference type="InterPro" id="IPR018281">
    <property type="entry name" value="Ribosomal_eS1_CS"/>
</dbReference>
<evidence type="ECO:0000256" key="14">
    <source>
        <dbReference type="RuleBase" id="RU000668"/>
    </source>
</evidence>
<evidence type="ECO:0000256" key="4">
    <source>
        <dbReference type="ARBA" id="ARBA00022525"/>
    </source>
</evidence>
<keyword evidence="4" id="KW-0964">Secreted</keyword>
<evidence type="ECO:0000256" key="13">
    <source>
        <dbReference type="HAMAP-Rule" id="MF_03122"/>
    </source>
</evidence>
<dbReference type="PROSITE" id="PS01191">
    <property type="entry name" value="RIBOSOMAL_S3AE"/>
    <property type="match status" value="1"/>
</dbReference>
<dbReference type="Pfam" id="PF01015">
    <property type="entry name" value="Ribosomal_S3Ae"/>
    <property type="match status" value="1"/>
</dbReference>
<keyword evidence="13" id="KW-0963">Cytoplasm</keyword>
<keyword evidence="9" id="KW-0325">Glycoprotein</keyword>
<dbReference type="GO" id="GO:0071555">
    <property type="term" value="P:cell wall organization"/>
    <property type="evidence" value="ECO:0007669"/>
    <property type="project" value="UniProtKB-KW"/>
</dbReference>
<dbReference type="GO" id="GO:0003735">
    <property type="term" value="F:structural constituent of ribosome"/>
    <property type="evidence" value="ECO:0007669"/>
    <property type="project" value="UniProtKB-UniRule"/>
</dbReference>
<evidence type="ECO:0000256" key="8">
    <source>
        <dbReference type="ARBA" id="ARBA00022980"/>
    </source>
</evidence>
<organism evidence="17 18">
    <name type="scientific">Rhododendron simsii</name>
    <name type="common">Sims's rhododendron</name>
    <dbReference type="NCBI Taxonomy" id="118357"/>
    <lineage>
        <taxon>Eukaryota</taxon>
        <taxon>Viridiplantae</taxon>
        <taxon>Streptophyta</taxon>
        <taxon>Embryophyta</taxon>
        <taxon>Tracheophyta</taxon>
        <taxon>Spermatophyta</taxon>
        <taxon>Magnoliopsida</taxon>
        <taxon>eudicotyledons</taxon>
        <taxon>Gunneridae</taxon>
        <taxon>Pentapetalae</taxon>
        <taxon>asterids</taxon>
        <taxon>Ericales</taxon>
        <taxon>Ericaceae</taxon>
        <taxon>Ericoideae</taxon>
        <taxon>Rhodoreae</taxon>
        <taxon>Rhododendron</taxon>
    </lineage>
</organism>
<feature type="signal peptide" evidence="15">
    <location>
        <begin position="1"/>
        <end position="30"/>
    </location>
</feature>
<proteinExistence type="inferred from homology"/>
<dbReference type="InterPro" id="IPR051582">
    <property type="entry name" value="LRR_extensin-like_regulator"/>
</dbReference>
<evidence type="ECO:0000256" key="2">
    <source>
        <dbReference type="ARBA" id="ARBA00004496"/>
    </source>
</evidence>
<keyword evidence="7" id="KW-0677">Repeat</keyword>
<feature type="chain" id="PRO_5032984417" description="Small ribosomal subunit protein eS1" evidence="15">
    <location>
        <begin position="31"/>
        <end position="618"/>
    </location>
</feature>
<keyword evidence="3" id="KW-0134">Cell wall</keyword>
<evidence type="ECO:0000256" key="1">
    <source>
        <dbReference type="ARBA" id="ARBA00004191"/>
    </source>
</evidence>
<comment type="subunit">
    <text evidence="13">Component of the small ribosomal subunit. Mature ribosomes consist of a small (40S) and a large (60S) subunit. The 40S subunit contains about 33 different proteins and 1 molecule of RNA (18S). The 60S subunit contains about 49 different proteins and 3 molecules of RNA (25S, 5.8S and 5S).</text>
</comment>
<comment type="subcellular location">
    <subcellularLocation>
        <location evidence="2 13">Cytoplasm</location>
    </subcellularLocation>
    <subcellularLocation>
        <location evidence="1">Secreted</location>
        <location evidence="1">Cell wall</location>
    </subcellularLocation>
</comment>
<dbReference type="InterPro" id="IPR027500">
    <property type="entry name" value="Ribosomal_eS1_euk"/>
</dbReference>
<keyword evidence="11" id="KW-0379">Hydroxylation</keyword>
<dbReference type="HAMAP" id="MF_03122">
    <property type="entry name" value="Ribosomal_eS1_euk"/>
    <property type="match status" value="1"/>
</dbReference>
<dbReference type="InterPro" id="IPR032675">
    <property type="entry name" value="LRR_dom_sf"/>
</dbReference>
<comment type="similarity">
    <text evidence="13 14">Belongs to the eukaryotic ribosomal protein eS1 family.</text>
</comment>
<reference evidence="17" key="1">
    <citation type="submission" date="2019-11" db="EMBL/GenBank/DDBJ databases">
        <authorList>
            <person name="Liu Y."/>
            <person name="Hou J."/>
            <person name="Li T.-Q."/>
            <person name="Guan C.-H."/>
            <person name="Wu X."/>
            <person name="Wu H.-Z."/>
            <person name="Ling F."/>
            <person name="Zhang R."/>
            <person name="Shi X.-G."/>
            <person name="Ren J.-P."/>
            <person name="Chen E.-F."/>
            <person name="Sun J.-M."/>
        </authorList>
    </citation>
    <scope>NUCLEOTIDE SEQUENCE</scope>
    <source>
        <strain evidence="17">Adult_tree_wgs_1</strain>
        <tissue evidence="17">Leaves</tissue>
    </source>
</reference>
<sequence length="618" mass="68793">MKINPHLNTPLWGSLSLLILFSSLSNQASFSPPPLSNPRLQNAYYALQAWKHAITSDPNCFTSNWYGLNVCNYTGVYCAPAPDDPQVVTVAGIDLNHAGISGELPEELGLLTDLALFHINSNFFCGTLPKSFSKLCLLHELDVSNNLFSGMFPYVVLNIPSLKFLDIRFNKFEGEIPSRLFDLRLDALFLNNNDFKSTLPKNFGNSPVSVVVLANNQINGCLPSSIGNMGGTLNEIILLNMGLNGCLPTEIGLLKEATVFDVSDNMFVGTLPESMGGMRSLEQLNVAHNKLTGEIPASICTLPKLENFTYSYNYFCGEPGVCLKLPAKDDRENCIPGRPEQRSPAECKAAYSQPVDCSAFGKNKRISKGKKGGKKKAADPFAKKDWYDIKAPSLFTVKNVGKTLVTRTQGTKIASEGLKHRVFEVSLADLQGDEDHAYRKIRLRAEDVQGKNVLTNFWGMDFTTDKLRSLVRKWQTLIEAHVDVKTTDSYTLRMFCIGFTKKRTNQQKRTCYAQSSQIKQIRRKMREIMINQAQTCDLKELVLKFIPESIGREIEKATSSIYPLQNVFIRKVKILKAPKFDLGKLMEVHGDYSTEDVGVKMERPAEEPVEAAAEVVGA</sequence>
<evidence type="ECO:0000259" key="16">
    <source>
        <dbReference type="Pfam" id="PF08263"/>
    </source>
</evidence>
<dbReference type="OrthoDB" id="676979at2759"/>
<name>A0A834H071_RHOSS</name>
<evidence type="ECO:0000256" key="3">
    <source>
        <dbReference type="ARBA" id="ARBA00022512"/>
    </source>
</evidence>
<evidence type="ECO:0000256" key="7">
    <source>
        <dbReference type="ARBA" id="ARBA00022737"/>
    </source>
</evidence>
<keyword evidence="5" id="KW-0433">Leucine-rich repeat</keyword>
<evidence type="ECO:0000256" key="5">
    <source>
        <dbReference type="ARBA" id="ARBA00022614"/>
    </source>
</evidence>
<evidence type="ECO:0000313" key="18">
    <source>
        <dbReference type="Proteomes" id="UP000626092"/>
    </source>
</evidence>
<dbReference type="EMBL" id="WJXA01000004">
    <property type="protein sequence ID" value="KAF7144586.1"/>
    <property type="molecule type" value="Genomic_DNA"/>
</dbReference>
<dbReference type="InterPro" id="IPR001593">
    <property type="entry name" value="Ribosomal_eS1"/>
</dbReference>
<keyword evidence="12" id="KW-0961">Cell wall biogenesis/degradation</keyword>
<keyword evidence="18" id="KW-1185">Reference proteome</keyword>
<evidence type="ECO:0000256" key="9">
    <source>
        <dbReference type="ARBA" id="ARBA00023180"/>
    </source>
</evidence>
<feature type="domain" description="Leucine-rich repeat-containing N-terminal plant-type" evidence="16">
    <location>
        <begin position="45"/>
        <end position="78"/>
    </location>
</feature>
<evidence type="ECO:0000256" key="12">
    <source>
        <dbReference type="ARBA" id="ARBA00023316"/>
    </source>
</evidence>
<protein>
    <recommendedName>
        <fullName evidence="13">Small ribosomal subunit protein eS1</fullName>
    </recommendedName>
</protein>
<comment type="caution">
    <text evidence="17">The sequence shown here is derived from an EMBL/GenBank/DDBJ whole genome shotgun (WGS) entry which is preliminary data.</text>
</comment>
<keyword evidence="8 13" id="KW-0689">Ribosomal protein</keyword>
<dbReference type="Gene3D" id="3.80.10.10">
    <property type="entry name" value="Ribonuclease Inhibitor"/>
    <property type="match status" value="1"/>
</dbReference>
<dbReference type="Pfam" id="PF00560">
    <property type="entry name" value="LRR_1"/>
    <property type="match status" value="2"/>
</dbReference>
<dbReference type="Proteomes" id="UP000626092">
    <property type="component" value="Unassembled WGS sequence"/>
</dbReference>
<dbReference type="GO" id="GO:0022627">
    <property type="term" value="C:cytosolic small ribosomal subunit"/>
    <property type="evidence" value="ECO:0007669"/>
    <property type="project" value="UniProtKB-UniRule"/>
</dbReference>
<accession>A0A834H071</accession>
<dbReference type="Pfam" id="PF08263">
    <property type="entry name" value="LRRNT_2"/>
    <property type="match status" value="1"/>
</dbReference>
<dbReference type="SMART" id="SM01397">
    <property type="entry name" value="Ribosomal_S3Ae"/>
    <property type="match status" value="1"/>
</dbReference>
<keyword evidence="6 15" id="KW-0732">Signal</keyword>
<comment type="caution">
    <text evidence="13">Lacks conserved residue(s) required for the propagation of feature annotation.</text>
</comment>
<dbReference type="AlphaFoldDB" id="A0A834H071"/>
<dbReference type="PANTHER" id="PTHR32093:SF121">
    <property type="entry name" value="LEUCINE-RICH REPEAT EXTENSIN-LIKE PROTEIN 6"/>
    <property type="match status" value="1"/>
</dbReference>
<keyword evidence="10 13" id="KW-0687">Ribonucleoprotein</keyword>
<dbReference type="FunFam" id="3.80.10.10:FF:000224">
    <property type="entry name" value="Leucine-rich repeat extensin-like protein 1"/>
    <property type="match status" value="1"/>
</dbReference>
<dbReference type="PANTHER" id="PTHR32093">
    <property type="entry name" value="LEUCINE-RICH REPEAT EXTENSIN-LIKE PROTEIN 3-RELATED"/>
    <property type="match status" value="1"/>
</dbReference>
<dbReference type="SUPFAM" id="SSF52058">
    <property type="entry name" value="L domain-like"/>
    <property type="match status" value="1"/>
</dbReference>
<evidence type="ECO:0000256" key="10">
    <source>
        <dbReference type="ARBA" id="ARBA00023274"/>
    </source>
</evidence>
<evidence type="ECO:0000313" key="17">
    <source>
        <dbReference type="EMBL" id="KAF7144586.1"/>
    </source>
</evidence>